<accession>A0ABT5VEK4</accession>
<evidence type="ECO:0000313" key="1">
    <source>
        <dbReference type="EMBL" id="MDE5412888.1"/>
    </source>
</evidence>
<gene>
    <name evidence="1" type="ORF">N7Z68_05790</name>
</gene>
<sequence>MKILFVGDVVGSPGRAMVKEYLPKLKKKYRPQISIINGENAAGGKGITQKIYKGFLDAGAQAVTLGNHSWDNREIFEFIDDAKTLVRPANYPDGTPGQGYTIVKINSIEVVVINLMGRTFLPPNDCPFRKVDEILEQVKARTPYIFVDFHAEATSEKQAMGWYLDGKVTAVVGTHTHVQTADQRVLPKGTAYITDVGMTGPYDGILGMERSAVLNKFLTNLPVRFEVADGRDQLNGVVITVDEKSGRAKSIDRVLINEDSPFFE</sequence>
<dbReference type="InterPro" id="IPR005235">
    <property type="entry name" value="YmdB-like"/>
</dbReference>
<dbReference type="Pfam" id="PF13277">
    <property type="entry name" value="YmdB"/>
    <property type="match status" value="1"/>
</dbReference>
<comment type="caution">
    <text evidence="1">The sequence shown here is derived from an EMBL/GenBank/DDBJ whole genome shotgun (WGS) entry which is preliminary data.</text>
</comment>
<dbReference type="NCBIfam" id="TIGR00282">
    <property type="entry name" value="TIGR00282 family metallophosphoesterase"/>
    <property type="match status" value="1"/>
</dbReference>
<dbReference type="RefSeq" id="WP_275117518.1">
    <property type="nucleotide sequence ID" value="NZ_JAOTPO010000003.1"/>
</dbReference>
<organism evidence="1 2">
    <name type="scientific">Alkalihalobacterium chitinilyticum</name>
    <dbReference type="NCBI Taxonomy" id="2980103"/>
    <lineage>
        <taxon>Bacteria</taxon>
        <taxon>Bacillati</taxon>
        <taxon>Bacillota</taxon>
        <taxon>Bacilli</taxon>
        <taxon>Bacillales</taxon>
        <taxon>Bacillaceae</taxon>
        <taxon>Alkalihalobacterium</taxon>
    </lineage>
</organism>
<dbReference type="InterPro" id="IPR029052">
    <property type="entry name" value="Metallo-depent_PP-like"/>
</dbReference>
<reference evidence="1" key="1">
    <citation type="submission" date="2024-05" db="EMBL/GenBank/DDBJ databases">
        <title>Alkalihalobacillus sp. strain MEB203 novel alkaliphilic bacterium from Lonar Lake, India.</title>
        <authorList>
            <person name="Joshi A."/>
            <person name="Thite S."/>
            <person name="Mengade P."/>
        </authorList>
    </citation>
    <scope>NUCLEOTIDE SEQUENCE</scope>
    <source>
        <strain evidence="1">MEB 203</strain>
    </source>
</reference>
<dbReference type="CDD" id="cd07382">
    <property type="entry name" value="MPP_DR1281"/>
    <property type="match status" value="1"/>
</dbReference>
<dbReference type="Proteomes" id="UP001148125">
    <property type="component" value="Unassembled WGS sequence"/>
</dbReference>
<dbReference type="PIRSF" id="PIRSF004789">
    <property type="entry name" value="DR1281"/>
    <property type="match status" value="1"/>
</dbReference>
<name>A0ABT5VEK4_9BACI</name>
<protein>
    <submittedName>
        <fullName evidence="1">TIGR00282 family metallophosphoesterase</fullName>
    </submittedName>
</protein>
<evidence type="ECO:0000313" key="2">
    <source>
        <dbReference type="Proteomes" id="UP001148125"/>
    </source>
</evidence>
<dbReference type="Gene3D" id="3.60.21.10">
    <property type="match status" value="1"/>
</dbReference>
<dbReference type="PANTHER" id="PTHR36303:SF1">
    <property type="entry name" value="2',3'-CYCLIC-NUCLEOTIDE 2'-PHOSPHODIESTERASE"/>
    <property type="match status" value="1"/>
</dbReference>
<dbReference type="PANTHER" id="PTHR36303">
    <property type="entry name" value="2',3'-CYCLIC-NUCLEOTIDE 2'-PHOSPHODIESTERASE"/>
    <property type="match status" value="1"/>
</dbReference>
<proteinExistence type="predicted"/>
<dbReference type="EMBL" id="JAOTPO010000003">
    <property type="protein sequence ID" value="MDE5412888.1"/>
    <property type="molecule type" value="Genomic_DNA"/>
</dbReference>
<dbReference type="SUPFAM" id="SSF56300">
    <property type="entry name" value="Metallo-dependent phosphatases"/>
    <property type="match status" value="1"/>
</dbReference>
<keyword evidence="2" id="KW-1185">Reference proteome</keyword>